<keyword evidence="2" id="KW-1185">Reference proteome</keyword>
<proteinExistence type="predicted"/>
<evidence type="ECO:0000313" key="1">
    <source>
        <dbReference type="EMBL" id="KAI4322896.1"/>
    </source>
</evidence>
<dbReference type="EMBL" id="CM039434">
    <property type="protein sequence ID" value="KAI4322896.1"/>
    <property type="molecule type" value="Genomic_DNA"/>
</dbReference>
<protein>
    <submittedName>
        <fullName evidence="1">Uncharacterized protein</fullName>
    </submittedName>
</protein>
<accession>A0ACB9MFZ2</accession>
<organism evidence="1 2">
    <name type="scientific">Bauhinia variegata</name>
    <name type="common">Purple orchid tree</name>
    <name type="synonym">Phanera variegata</name>
    <dbReference type="NCBI Taxonomy" id="167791"/>
    <lineage>
        <taxon>Eukaryota</taxon>
        <taxon>Viridiplantae</taxon>
        <taxon>Streptophyta</taxon>
        <taxon>Embryophyta</taxon>
        <taxon>Tracheophyta</taxon>
        <taxon>Spermatophyta</taxon>
        <taxon>Magnoliopsida</taxon>
        <taxon>eudicotyledons</taxon>
        <taxon>Gunneridae</taxon>
        <taxon>Pentapetalae</taxon>
        <taxon>rosids</taxon>
        <taxon>fabids</taxon>
        <taxon>Fabales</taxon>
        <taxon>Fabaceae</taxon>
        <taxon>Cercidoideae</taxon>
        <taxon>Cercideae</taxon>
        <taxon>Bauhiniinae</taxon>
        <taxon>Bauhinia</taxon>
    </lineage>
</organism>
<gene>
    <name evidence="1" type="ORF">L6164_022547</name>
</gene>
<comment type="caution">
    <text evidence="1">The sequence shown here is derived from an EMBL/GenBank/DDBJ whole genome shotgun (WGS) entry which is preliminary data.</text>
</comment>
<sequence length="510" mass="57789">MELSECLVPGLCFLLTLICFHKLIVKRNKMLPPGPPGLPIIGHLHLMKSPIHRSLQKLTEKYGKVMFLRFGTLKVLVISSPSAVEECFTKNDVVFANRPRTLAGKYLNYNYTTIGFAPYGDHWRALRRLTSQELFSLSRLATLASARVDEVRLLLKQLFDKSEGKWTQVELRQRFINLVFDVTLRMISGKRYYGTDVVSQEAQEFKSLMDDVFELLNPCVNDLFPVLQRIDFLGMEKKMRKVMKKLDNFVQNLLEEHRTKRSSSSTEVKDMTMIDVMLSLQESDPKFCTDETIKGVTMAVLAAGTETSATTMEWALANLLNHPEAMNKVKAEIDSHVGQERLLEESDIPKLTYLQNIILETLRLYPAGALGVPHVSSKDCTVSGYHVPKGTMLMVNLWALHRDPKNWVEPTRFMPERFEKNNGQGAGGEAYNMVPFGAGRRQCPGANLAQRIMAFTLGSLIQCFEWKKPNEDKQLNMDEGDGLTLPRLEPLVALIRPRQQITPLLANLSA</sequence>
<dbReference type="Proteomes" id="UP000828941">
    <property type="component" value="Chromosome 9"/>
</dbReference>
<name>A0ACB9MFZ2_BAUVA</name>
<reference evidence="1 2" key="1">
    <citation type="journal article" date="2022" name="DNA Res.">
        <title>Chromosomal-level genome assembly of the orchid tree Bauhinia variegata (Leguminosae; Cercidoideae) supports the allotetraploid origin hypothesis of Bauhinia.</title>
        <authorList>
            <person name="Zhong Y."/>
            <person name="Chen Y."/>
            <person name="Zheng D."/>
            <person name="Pang J."/>
            <person name="Liu Y."/>
            <person name="Luo S."/>
            <person name="Meng S."/>
            <person name="Qian L."/>
            <person name="Wei D."/>
            <person name="Dai S."/>
            <person name="Zhou R."/>
        </authorList>
    </citation>
    <scope>NUCLEOTIDE SEQUENCE [LARGE SCALE GENOMIC DNA]</scope>
    <source>
        <strain evidence="1">BV-YZ2020</strain>
    </source>
</reference>
<evidence type="ECO:0000313" key="2">
    <source>
        <dbReference type="Proteomes" id="UP000828941"/>
    </source>
</evidence>